<proteinExistence type="predicted"/>
<dbReference type="OrthoDB" id="10255000at2759"/>
<evidence type="ECO:0000313" key="2">
    <source>
        <dbReference type="EMBL" id="OCL01230.1"/>
    </source>
</evidence>
<organism evidence="2 3">
    <name type="scientific">Glonium stellatum</name>
    <dbReference type="NCBI Taxonomy" id="574774"/>
    <lineage>
        <taxon>Eukaryota</taxon>
        <taxon>Fungi</taxon>
        <taxon>Dikarya</taxon>
        <taxon>Ascomycota</taxon>
        <taxon>Pezizomycotina</taxon>
        <taxon>Dothideomycetes</taxon>
        <taxon>Pleosporomycetidae</taxon>
        <taxon>Gloniales</taxon>
        <taxon>Gloniaceae</taxon>
        <taxon>Glonium</taxon>
    </lineage>
</organism>
<feature type="region of interest" description="Disordered" evidence="1">
    <location>
        <begin position="99"/>
        <end position="129"/>
    </location>
</feature>
<accession>A0A8E2EMJ5</accession>
<feature type="non-terminal residue" evidence="2">
    <location>
        <position position="176"/>
    </location>
</feature>
<keyword evidence="3" id="KW-1185">Reference proteome</keyword>
<feature type="compositionally biased region" description="Polar residues" evidence="1">
    <location>
        <begin position="115"/>
        <end position="129"/>
    </location>
</feature>
<sequence length="176" mass="18971">MVVPYLDTPRTDAEHAATTLTQADLDFSLEPTFHSPSKAGRHDLLDQVRGGSRPHHHQQQQQGSNLLLLRTPSARHSLAPLRQPAAAAAKNEFTPLLKSAARNRARQQQQQQQQFGSGRQPTYNANGNLLTPAALKPGYRFDGSPALPEASMYEAGYNSSSVGESLGVDATPVPPG</sequence>
<evidence type="ECO:0000313" key="3">
    <source>
        <dbReference type="Proteomes" id="UP000250140"/>
    </source>
</evidence>
<evidence type="ECO:0000256" key="1">
    <source>
        <dbReference type="SAM" id="MobiDB-lite"/>
    </source>
</evidence>
<reference evidence="2 3" key="1">
    <citation type="journal article" date="2016" name="Nat. Commun.">
        <title>Ectomycorrhizal ecology is imprinted in the genome of the dominant symbiotic fungus Cenococcum geophilum.</title>
        <authorList>
            <consortium name="DOE Joint Genome Institute"/>
            <person name="Peter M."/>
            <person name="Kohler A."/>
            <person name="Ohm R.A."/>
            <person name="Kuo A."/>
            <person name="Krutzmann J."/>
            <person name="Morin E."/>
            <person name="Arend M."/>
            <person name="Barry K.W."/>
            <person name="Binder M."/>
            <person name="Choi C."/>
            <person name="Clum A."/>
            <person name="Copeland A."/>
            <person name="Grisel N."/>
            <person name="Haridas S."/>
            <person name="Kipfer T."/>
            <person name="LaButti K."/>
            <person name="Lindquist E."/>
            <person name="Lipzen A."/>
            <person name="Maire R."/>
            <person name="Meier B."/>
            <person name="Mihaltcheva S."/>
            <person name="Molinier V."/>
            <person name="Murat C."/>
            <person name="Poggeler S."/>
            <person name="Quandt C.A."/>
            <person name="Sperisen C."/>
            <person name="Tritt A."/>
            <person name="Tisserant E."/>
            <person name="Crous P.W."/>
            <person name="Henrissat B."/>
            <person name="Nehls U."/>
            <person name="Egli S."/>
            <person name="Spatafora J.W."/>
            <person name="Grigoriev I.V."/>
            <person name="Martin F.M."/>
        </authorList>
    </citation>
    <scope>NUCLEOTIDE SEQUENCE [LARGE SCALE GENOMIC DNA]</scope>
    <source>
        <strain evidence="2 3">CBS 207.34</strain>
    </source>
</reference>
<name>A0A8E2EMJ5_9PEZI</name>
<dbReference type="EMBL" id="KV751168">
    <property type="protein sequence ID" value="OCL01230.1"/>
    <property type="molecule type" value="Genomic_DNA"/>
</dbReference>
<protein>
    <submittedName>
        <fullName evidence="2">Uncharacterized protein</fullName>
    </submittedName>
</protein>
<dbReference type="AlphaFoldDB" id="A0A8E2EMJ5"/>
<feature type="region of interest" description="Disordered" evidence="1">
    <location>
        <begin position="30"/>
        <end position="64"/>
    </location>
</feature>
<gene>
    <name evidence="2" type="ORF">AOQ84DRAFT_383971</name>
</gene>
<dbReference type="Proteomes" id="UP000250140">
    <property type="component" value="Unassembled WGS sequence"/>
</dbReference>